<feature type="coiled-coil region" evidence="1">
    <location>
        <begin position="166"/>
        <end position="193"/>
    </location>
</feature>
<proteinExistence type="predicted"/>
<dbReference type="PANTHER" id="PTHR33055:SF3">
    <property type="entry name" value="PUTATIVE TRANSPOSASE FOR IS117-RELATED"/>
    <property type="match status" value="1"/>
</dbReference>
<dbReference type="Pfam" id="PF01548">
    <property type="entry name" value="DEDD_Tnp_IS110"/>
    <property type="match status" value="1"/>
</dbReference>
<keyword evidence="5" id="KW-1185">Reference proteome</keyword>
<dbReference type="RefSeq" id="WP_237877513.1">
    <property type="nucleotide sequence ID" value="NZ_JAKLTR010000050.1"/>
</dbReference>
<dbReference type="PANTHER" id="PTHR33055">
    <property type="entry name" value="TRANSPOSASE FOR INSERTION SEQUENCE ELEMENT IS1111A"/>
    <property type="match status" value="1"/>
</dbReference>
<dbReference type="InterPro" id="IPR047650">
    <property type="entry name" value="Transpos_IS110"/>
</dbReference>
<evidence type="ECO:0000313" key="4">
    <source>
        <dbReference type="EMBL" id="MCG2618224.1"/>
    </source>
</evidence>
<evidence type="ECO:0000259" key="2">
    <source>
        <dbReference type="Pfam" id="PF01548"/>
    </source>
</evidence>
<gene>
    <name evidence="4" type="ORF">LZZ85_28270</name>
</gene>
<comment type="caution">
    <text evidence="4">The sequence shown here is derived from an EMBL/GenBank/DDBJ whole genome shotgun (WGS) entry which is preliminary data.</text>
</comment>
<name>A0ABS9L0S5_9BACT</name>
<protein>
    <submittedName>
        <fullName evidence="4">IS110 family transposase</fullName>
    </submittedName>
</protein>
<feature type="domain" description="Transposase IS116/IS110/IS902 C-terminal" evidence="3">
    <location>
        <begin position="202"/>
        <end position="288"/>
    </location>
</feature>
<dbReference type="EMBL" id="JAKLTR010000050">
    <property type="protein sequence ID" value="MCG2618224.1"/>
    <property type="molecule type" value="Genomic_DNA"/>
</dbReference>
<sequence>MKQPLIVGIDVSKLTLDIYFKPFEIFFQITNETEGFYKFLSQLSDFMADTKDVLVVMEHTGRYSHRLETFLQEQGIGYCKLSSLQIKRSLGITRGKSDRVDAQRIAEYGWLRRDILQAQDPLQPQLQQLQSLLSLRAKLVRDRAGYVCRLKETKATSSSCCLAFEIKSQQKVIDYLKKSIDEVEEQIKALIKAEPALDKTSKLLQSVKGIGWLIAASMICYTANFKKFANARKFNCYAGMAPFKHDSGTSIRGRARVSHLANKEAKRLFTLAAYSAINHNEELRQYYQRRLAEGKRKMSCINIIRAKLVARIFSIVKRQTPYVQQLAA</sequence>
<organism evidence="4 5">
    <name type="scientific">Terrimonas ginsenosidimutans</name>
    <dbReference type="NCBI Taxonomy" id="2908004"/>
    <lineage>
        <taxon>Bacteria</taxon>
        <taxon>Pseudomonadati</taxon>
        <taxon>Bacteroidota</taxon>
        <taxon>Chitinophagia</taxon>
        <taxon>Chitinophagales</taxon>
        <taxon>Chitinophagaceae</taxon>
        <taxon>Terrimonas</taxon>
    </lineage>
</organism>
<feature type="domain" description="Transposase IS110-like N-terminal" evidence="2">
    <location>
        <begin position="7"/>
        <end position="152"/>
    </location>
</feature>
<dbReference type="NCBIfam" id="NF033542">
    <property type="entry name" value="transpos_IS110"/>
    <property type="match status" value="1"/>
</dbReference>
<dbReference type="Pfam" id="PF02371">
    <property type="entry name" value="Transposase_20"/>
    <property type="match status" value="1"/>
</dbReference>
<evidence type="ECO:0000313" key="5">
    <source>
        <dbReference type="Proteomes" id="UP001165367"/>
    </source>
</evidence>
<accession>A0ABS9L0S5</accession>
<evidence type="ECO:0000259" key="3">
    <source>
        <dbReference type="Pfam" id="PF02371"/>
    </source>
</evidence>
<evidence type="ECO:0000256" key="1">
    <source>
        <dbReference type="SAM" id="Coils"/>
    </source>
</evidence>
<dbReference type="Proteomes" id="UP001165367">
    <property type="component" value="Unassembled WGS sequence"/>
</dbReference>
<dbReference type="InterPro" id="IPR003346">
    <property type="entry name" value="Transposase_20"/>
</dbReference>
<reference evidence="4" key="1">
    <citation type="submission" date="2022-01" db="EMBL/GenBank/DDBJ databases">
        <authorList>
            <person name="Jo J.-H."/>
            <person name="Im W.-T."/>
        </authorList>
    </citation>
    <scope>NUCLEOTIDE SEQUENCE</scope>
    <source>
        <strain evidence="4">NA20</strain>
    </source>
</reference>
<keyword evidence="1" id="KW-0175">Coiled coil</keyword>
<dbReference type="InterPro" id="IPR002525">
    <property type="entry name" value="Transp_IS110-like_N"/>
</dbReference>